<gene>
    <name evidence="3" type="ORF">FEM48_Zijuj11G0136500</name>
</gene>
<dbReference type="Proteomes" id="UP000813462">
    <property type="component" value="Unassembled WGS sequence"/>
</dbReference>
<feature type="transmembrane region" description="Helical" evidence="1">
    <location>
        <begin position="42"/>
        <end position="63"/>
    </location>
</feature>
<evidence type="ECO:0000259" key="2">
    <source>
        <dbReference type="Pfam" id="PF13968"/>
    </source>
</evidence>
<organism evidence="3 4">
    <name type="scientific">Ziziphus jujuba var. spinosa</name>
    <dbReference type="NCBI Taxonomy" id="714518"/>
    <lineage>
        <taxon>Eukaryota</taxon>
        <taxon>Viridiplantae</taxon>
        <taxon>Streptophyta</taxon>
        <taxon>Embryophyta</taxon>
        <taxon>Tracheophyta</taxon>
        <taxon>Spermatophyta</taxon>
        <taxon>Magnoliopsida</taxon>
        <taxon>eudicotyledons</taxon>
        <taxon>Gunneridae</taxon>
        <taxon>Pentapetalae</taxon>
        <taxon>rosids</taxon>
        <taxon>fabids</taxon>
        <taxon>Rosales</taxon>
        <taxon>Rhamnaceae</taxon>
        <taxon>Paliureae</taxon>
        <taxon>Ziziphus</taxon>
    </lineage>
</organism>
<dbReference type="Pfam" id="PF13968">
    <property type="entry name" value="DUF4220"/>
    <property type="match status" value="1"/>
</dbReference>
<feature type="transmembrane region" description="Helical" evidence="1">
    <location>
        <begin position="297"/>
        <end position="320"/>
    </location>
</feature>
<comment type="caution">
    <text evidence="3">The sequence shown here is derived from an EMBL/GenBank/DDBJ whole genome shotgun (WGS) entry which is preliminary data.</text>
</comment>
<dbReference type="Pfam" id="PF04578">
    <property type="entry name" value="DUF594"/>
    <property type="match status" value="1"/>
</dbReference>
<evidence type="ECO:0000313" key="3">
    <source>
        <dbReference type="EMBL" id="KAH7514872.1"/>
    </source>
</evidence>
<dbReference type="InterPro" id="IPR007658">
    <property type="entry name" value="DUF594"/>
</dbReference>
<name>A0A978UJ91_ZIZJJ</name>
<reference evidence="3" key="1">
    <citation type="journal article" date="2021" name="Front. Plant Sci.">
        <title>Chromosome-Scale Genome Assembly for Chinese Sour Jujube and Insights Into Its Genome Evolution and Domestication Signature.</title>
        <authorList>
            <person name="Shen L.-Y."/>
            <person name="Luo H."/>
            <person name="Wang X.-L."/>
            <person name="Wang X.-M."/>
            <person name="Qiu X.-J."/>
            <person name="Liu H."/>
            <person name="Zhou S.-S."/>
            <person name="Jia K.-H."/>
            <person name="Nie S."/>
            <person name="Bao Y.-T."/>
            <person name="Zhang R.-G."/>
            <person name="Yun Q.-Z."/>
            <person name="Chai Y.-H."/>
            <person name="Lu J.-Y."/>
            <person name="Li Y."/>
            <person name="Zhao S.-W."/>
            <person name="Mao J.-F."/>
            <person name="Jia S.-G."/>
            <person name="Mao Y.-M."/>
        </authorList>
    </citation>
    <scope>NUCLEOTIDE SEQUENCE</scope>
    <source>
        <strain evidence="3">AT0</strain>
        <tissue evidence="3">Leaf</tissue>
    </source>
</reference>
<sequence>MGSSNLDKLWDIWHIPACVLLSLFLQVFLVLFASLRQRTRNIFLHILIWSAYLIADWTAAVTIGLITKVLTDPFRSHGNEGLYAFWASFLLLHLGGPDNITSFALQDNKFWLRHLFGLILQVIGAAYCFLVALTSNNNNNLLWLPIIIVLVVGTVKYAERTRALYLASLDHFGTTVSRRHHHSQGGEHLTSNHHRAHEEEDTNFDDHLININNIVANSESSSSFDHMELLMVSHSLFKSFNSAISRSILSPELLESSRNFFLKLPPYVGFKLIEYELSFMYEVLHTKAAAVCSRIGFIFRLSSFFLILGAFMVFHFVVVVDPNKDDNDHEFGGFEMSVTYALLIGAIGVDTISGIKLIFSDWIIVSSGFERWRKHVPQCVLKGKRWCRSVPQYNMIDYCLHDEHWLWNYQKLPGFVGGMVDKIKVTLFSSSNKDDIEEIGSFIFKEVSKYHVDEFPMSFITSRETNDLRYAKIVLQLHLATEIGYHQTEDDSRSYSEVEKRVRRMCKMISDYVFYLVIMKPEMTASVVMGNWKKMFQDTVAEIKWNLKANQIYDHVKACNHFMKFVEDDHNKYLIMMRGHGITTGDTSVVLEACKLGRDIRQSKWNKMDQHWIIMMCFGVIKCRPVLHAQPPSWGGELYTFILFLIHHLGFMRPQKGGPPLPSE</sequence>
<keyword evidence="1" id="KW-0812">Transmembrane</keyword>
<dbReference type="OrthoDB" id="1689146at2759"/>
<feature type="transmembrane region" description="Helical" evidence="1">
    <location>
        <begin position="83"/>
        <end position="103"/>
    </location>
</feature>
<dbReference type="AlphaFoldDB" id="A0A978UJ91"/>
<keyword evidence="1" id="KW-1133">Transmembrane helix</keyword>
<feature type="transmembrane region" description="Helical" evidence="1">
    <location>
        <begin position="115"/>
        <end position="135"/>
    </location>
</feature>
<proteinExistence type="predicted"/>
<dbReference type="PANTHER" id="PTHR31325">
    <property type="entry name" value="OS01G0798800 PROTEIN-RELATED"/>
    <property type="match status" value="1"/>
</dbReference>
<feature type="transmembrane region" description="Helical" evidence="1">
    <location>
        <begin position="340"/>
        <end position="365"/>
    </location>
</feature>
<evidence type="ECO:0000313" key="4">
    <source>
        <dbReference type="Proteomes" id="UP000813462"/>
    </source>
</evidence>
<accession>A0A978UJ91</accession>
<evidence type="ECO:0000256" key="1">
    <source>
        <dbReference type="SAM" id="Phobius"/>
    </source>
</evidence>
<dbReference type="InterPro" id="IPR025315">
    <property type="entry name" value="DUF4220"/>
</dbReference>
<keyword evidence="1" id="KW-0472">Membrane</keyword>
<feature type="transmembrane region" description="Helical" evidence="1">
    <location>
        <begin position="12"/>
        <end position="35"/>
    </location>
</feature>
<feature type="transmembrane region" description="Helical" evidence="1">
    <location>
        <begin position="141"/>
        <end position="158"/>
    </location>
</feature>
<protein>
    <recommendedName>
        <fullName evidence="2">DUF4220 domain-containing protein</fullName>
    </recommendedName>
</protein>
<feature type="domain" description="DUF4220" evidence="2">
    <location>
        <begin position="49"/>
        <end position="398"/>
    </location>
</feature>
<dbReference type="EMBL" id="JAEACU010000011">
    <property type="protein sequence ID" value="KAH7514872.1"/>
    <property type="molecule type" value="Genomic_DNA"/>
</dbReference>